<evidence type="ECO:0000256" key="2">
    <source>
        <dbReference type="ARBA" id="ARBA00023015"/>
    </source>
</evidence>
<evidence type="ECO:0000313" key="8">
    <source>
        <dbReference type="Proteomes" id="UP000054567"/>
    </source>
</evidence>
<dbReference type="EMBL" id="DS268111">
    <property type="protein sequence ID" value="KMM68719.1"/>
    <property type="molecule type" value="Genomic_DNA"/>
</dbReference>
<evidence type="ECO:0000313" key="7">
    <source>
        <dbReference type="EMBL" id="KMM68719.1"/>
    </source>
</evidence>
<accession>A0A0J6FIQ4</accession>
<dbReference type="PANTHER" id="PTHR31069:SF31">
    <property type="entry name" value="MONODICTYPHENONE CLUSTER TRANSCRIPTION FACTOR-RELATED"/>
    <property type="match status" value="1"/>
</dbReference>
<gene>
    <name evidence="7" type="ORF">CPAG_05043</name>
</gene>
<keyword evidence="5" id="KW-0539">Nucleus</keyword>
<evidence type="ECO:0000256" key="3">
    <source>
        <dbReference type="ARBA" id="ARBA00023125"/>
    </source>
</evidence>
<evidence type="ECO:0000256" key="5">
    <source>
        <dbReference type="ARBA" id="ARBA00023242"/>
    </source>
</evidence>
<protein>
    <recommendedName>
        <fullName evidence="6">Zn(2)-C6 fungal-type domain-containing protein</fullName>
    </recommendedName>
</protein>
<dbReference type="InterPro" id="IPR050675">
    <property type="entry name" value="OAF3"/>
</dbReference>
<dbReference type="GO" id="GO:0000981">
    <property type="term" value="F:DNA-binding transcription factor activity, RNA polymerase II-specific"/>
    <property type="evidence" value="ECO:0007669"/>
    <property type="project" value="InterPro"/>
</dbReference>
<evidence type="ECO:0000256" key="4">
    <source>
        <dbReference type="ARBA" id="ARBA00023163"/>
    </source>
</evidence>
<dbReference type="Pfam" id="PF00172">
    <property type="entry name" value="Zn_clus"/>
    <property type="match status" value="1"/>
</dbReference>
<dbReference type="SUPFAM" id="SSF57701">
    <property type="entry name" value="Zn2/Cys6 DNA-binding domain"/>
    <property type="match status" value="1"/>
</dbReference>
<dbReference type="Pfam" id="PF08493">
    <property type="entry name" value="AflR"/>
    <property type="match status" value="1"/>
</dbReference>
<dbReference type="OrthoDB" id="2740448at2759"/>
<dbReference type="GO" id="GO:0008270">
    <property type="term" value="F:zinc ion binding"/>
    <property type="evidence" value="ECO:0007669"/>
    <property type="project" value="InterPro"/>
</dbReference>
<dbReference type="Proteomes" id="UP000054567">
    <property type="component" value="Unassembled WGS sequence"/>
</dbReference>
<keyword evidence="3" id="KW-0238">DNA-binding</keyword>
<keyword evidence="4" id="KW-0804">Transcription</keyword>
<keyword evidence="2" id="KW-0805">Transcription regulation</keyword>
<dbReference type="GO" id="GO:0045122">
    <property type="term" value="P:aflatoxin biosynthetic process"/>
    <property type="evidence" value="ECO:0007669"/>
    <property type="project" value="InterPro"/>
</dbReference>
<dbReference type="PANTHER" id="PTHR31069">
    <property type="entry name" value="OLEATE-ACTIVATED TRANSCRIPTION FACTOR 1-RELATED"/>
    <property type="match status" value="1"/>
</dbReference>
<dbReference type="PROSITE" id="PS00463">
    <property type="entry name" value="ZN2_CY6_FUNGAL_1"/>
    <property type="match status" value="1"/>
</dbReference>
<organism evidence="7 8">
    <name type="scientific">Coccidioides posadasii RMSCC 3488</name>
    <dbReference type="NCBI Taxonomy" id="454284"/>
    <lineage>
        <taxon>Eukaryota</taxon>
        <taxon>Fungi</taxon>
        <taxon>Dikarya</taxon>
        <taxon>Ascomycota</taxon>
        <taxon>Pezizomycotina</taxon>
        <taxon>Eurotiomycetes</taxon>
        <taxon>Eurotiomycetidae</taxon>
        <taxon>Onygenales</taxon>
        <taxon>Onygenaceae</taxon>
        <taxon>Coccidioides</taxon>
    </lineage>
</organism>
<dbReference type="InterPro" id="IPR013700">
    <property type="entry name" value="AflR"/>
</dbReference>
<reference evidence="8" key="2">
    <citation type="journal article" date="2009" name="Genome Res.">
        <title>Comparative genomic analyses of the human fungal pathogens Coccidioides and their relatives.</title>
        <authorList>
            <person name="Sharpton T.J."/>
            <person name="Stajich J.E."/>
            <person name="Rounsley S.D."/>
            <person name="Gardner M.J."/>
            <person name="Wortman J.R."/>
            <person name="Jordar V.S."/>
            <person name="Maiti R."/>
            <person name="Kodira C.D."/>
            <person name="Neafsey D.E."/>
            <person name="Zeng Q."/>
            <person name="Hung C.-Y."/>
            <person name="McMahan C."/>
            <person name="Muszewska A."/>
            <person name="Grynberg M."/>
            <person name="Mandel M.A."/>
            <person name="Kellner E.M."/>
            <person name="Barker B.M."/>
            <person name="Galgiani J.N."/>
            <person name="Orbach M.J."/>
            <person name="Kirkland T.N."/>
            <person name="Cole G.T."/>
            <person name="Henn M.R."/>
            <person name="Birren B.W."/>
            <person name="Taylor J.W."/>
        </authorList>
    </citation>
    <scope>NUCLEOTIDE SEQUENCE [LARGE SCALE GENOMIC DNA]</scope>
    <source>
        <strain evidence="8">RMSCC 3488</strain>
    </source>
</reference>
<name>A0A0J6FIQ4_COCPO</name>
<dbReference type="PROSITE" id="PS50048">
    <property type="entry name" value="ZN2_CY6_FUNGAL_2"/>
    <property type="match status" value="1"/>
</dbReference>
<feature type="domain" description="Zn(2)-C6 fungal-type" evidence="6">
    <location>
        <begin position="28"/>
        <end position="58"/>
    </location>
</feature>
<reference evidence="8" key="3">
    <citation type="journal article" date="2010" name="Genome Res.">
        <title>Population genomic sequencing of Coccidioides fungi reveals recent hybridization and transposon control.</title>
        <authorList>
            <person name="Neafsey D.E."/>
            <person name="Barker B.M."/>
            <person name="Sharpton T.J."/>
            <person name="Stajich J.E."/>
            <person name="Park D.J."/>
            <person name="Whiston E."/>
            <person name="Hung C.-Y."/>
            <person name="McMahan C."/>
            <person name="White J."/>
            <person name="Sykes S."/>
            <person name="Heiman D."/>
            <person name="Young S."/>
            <person name="Zeng Q."/>
            <person name="Abouelleil A."/>
            <person name="Aftuck L."/>
            <person name="Bessette D."/>
            <person name="Brown A."/>
            <person name="FitzGerald M."/>
            <person name="Lui A."/>
            <person name="Macdonald J.P."/>
            <person name="Priest M."/>
            <person name="Orbach M.J."/>
            <person name="Galgiani J.N."/>
            <person name="Kirkland T.N."/>
            <person name="Cole G.T."/>
            <person name="Birren B.W."/>
            <person name="Henn M.R."/>
            <person name="Taylor J.W."/>
            <person name="Rounsley S.D."/>
        </authorList>
    </citation>
    <scope>NUCLEOTIDE SEQUENCE [LARGE SCALE GENOMIC DNA]</scope>
    <source>
        <strain evidence="8">RMSCC 3488</strain>
    </source>
</reference>
<dbReference type="SMART" id="SM00066">
    <property type="entry name" value="GAL4"/>
    <property type="match status" value="1"/>
</dbReference>
<dbReference type="PRINTS" id="PR00755">
    <property type="entry name" value="AFLATOXINBRP"/>
</dbReference>
<dbReference type="InterPro" id="IPR001138">
    <property type="entry name" value="Zn2Cys6_DnaBD"/>
</dbReference>
<keyword evidence="1" id="KW-0479">Metal-binding</keyword>
<sequence>MRRVDRISPRTELIMNRPPRSKQKLKDSCNNCAFAKVKCNRAKPVCSRCEDRDLVCFYGPSHRFGRRPAASRIAEKRESNKNALEKVVPLAPAPSLPPPPPYSLEIPPPLTAPAGTPSIYESTLITDLSMVESSLPFGSHNETFPLAWDEPLLTAATCQFSGINEFNDPNGFWNAMDSSYYSLMDTSLNALQTPPEDEPAKSLFPSEPAISMPPVLNRAATGDIQHPWMGIRTAPDSPSVLQSTTNPGHDPHKCPGAGSHSSQCMPAIQSCLANLDKAASDLDIETIIRTNREVLEQIMEVLDCSCFASNEQLQLLAVVLAFKVMSRYAVAALDGQPSASASTGTGLSSPVNRGIHERARLVLGELYRVVRLVNRLSGCFKKEKIAETSPSPKLAGSEASSTEFSGMGGHHVSASVFVQLEEDLHRRFRVLRDDIIAVLRSL</sequence>
<dbReference type="Gene3D" id="4.10.240.10">
    <property type="entry name" value="Zn(2)-C6 fungal-type DNA-binding domain"/>
    <property type="match status" value="1"/>
</dbReference>
<reference evidence="7 8" key="1">
    <citation type="submission" date="2007-06" db="EMBL/GenBank/DDBJ databases">
        <title>The Genome Sequence of Coccidioides posadasii RMSCC_3488.</title>
        <authorList>
            <consortium name="Coccidioides Genome Resources Consortium"/>
            <consortium name="The Broad Institute Genome Sequencing Platform"/>
            <person name="Henn M.R."/>
            <person name="Sykes S."/>
            <person name="Young S."/>
            <person name="Jaffe D."/>
            <person name="Berlin A."/>
            <person name="Alvarez P."/>
            <person name="Butler J."/>
            <person name="Gnerre S."/>
            <person name="Grabherr M."/>
            <person name="Mauceli E."/>
            <person name="Brockman W."/>
            <person name="Kodira C."/>
            <person name="Alvarado L."/>
            <person name="Zeng Q."/>
            <person name="Crawford M."/>
            <person name="Antoine C."/>
            <person name="Devon K."/>
            <person name="Galgiani J."/>
            <person name="Orsborn K."/>
            <person name="Lewis M.L."/>
            <person name="Nusbaum C."/>
            <person name="Galagan J."/>
            <person name="Birren B."/>
        </authorList>
    </citation>
    <scope>NUCLEOTIDE SEQUENCE [LARGE SCALE GENOMIC DNA]</scope>
    <source>
        <strain evidence="7 8">RMSCC 3488</strain>
    </source>
</reference>
<dbReference type="GO" id="GO:0005634">
    <property type="term" value="C:nucleus"/>
    <property type="evidence" value="ECO:0007669"/>
    <property type="project" value="InterPro"/>
</dbReference>
<dbReference type="VEuPathDB" id="FungiDB:CPAG_05043"/>
<dbReference type="CDD" id="cd00067">
    <property type="entry name" value="GAL4"/>
    <property type="match status" value="1"/>
</dbReference>
<proteinExistence type="predicted"/>
<dbReference type="InterPro" id="IPR036864">
    <property type="entry name" value="Zn2-C6_fun-type_DNA-bd_sf"/>
</dbReference>
<dbReference type="GO" id="GO:0003677">
    <property type="term" value="F:DNA binding"/>
    <property type="evidence" value="ECO:0007669"/>
    <property type="project" value="UniProtKB-KW"/>
</dbReference>
<evidence type="ECO:0000256" key="1">
    <source>
        <dbReference type="ARBA" id="ARBA00022723"/>
    </source>
</evidence>
<dbReference type="AlphaFoldDB" id="A0A0J6FIQ4"/>
<evidence type="ECO:0000259" key="6">
    <source>
        <dbReference type="PROSITE" id="PS50048"/>
    </source>
</evidence>